<accession>A0A3Q3WUH4</accession>
<evidence type="ECO:0000313" key="8">
    <source>
        <dbReference type="Ensembl" id="ENSMMOP00000019008.1"/>
    </source>
</evidence>
<keyword evidence="9" id="KW-1185">Reference proteome</keyword>
<name>A0A3Q3WUH4_MOLML</name>
<dbReference type="GO" id="GO:0003100">
    <property type="term" value="P:regulation of systemic arterial blood pressure by endothelin"/>
    <property type="evidence" value="ECO:0007669"/>
    <property type="project" value="TreeGrafter"/>
</dbReference>
<feature type="domain" description="Endothelin-like toxin" evidence="7">
    <location>
        <begin position="46"/>
        <end position="67"/>
    </location>
</feature>
<proteinExistence type="inferred from homology"/>
<keyword evidence="5" id="KW-0839">Vasoconstrictor</keyword>
<dbReference type="GO" id="GO:0005179">
    <property type="term" value="F:hormone activity"/>
    <property type="evidence" value="ECO:0007669"/>
    <property type="project" value="TreeGrafter"/>
</dbReference>
<reference evidence="8" key="1">
    <citation type="submission" date="2025-08" db="UniProtKB">
        <authorList>
            <consortium name="Ensembl"/>
        </authorList>
    </citation>
    <scope>IDENTIFICATION</scope>
</reference>
<dbReference type="OMA" id="DRECIYF"/>
<evidence type="ECO:0000256" key="1">
    <source>
        <dbReference type="ARBA" id="ARBA00004613"/>
    </source>
</evidence>
<protein>
    <recommendedName>
        <fullName evidence="7">Endothelin-like toxin domain-containing protein</fullName>
    </recommendedName>
</protein>
<dbReference type="GO" id="GO:0014826">
    <property type="term" value="P:vein smooth muscle contraction"/>
    <property type="evidence" value="ECO:0007669"/>
    <property type="project" value="TreeGrafter"/>
</dbReference>
<dbReference type="Ensembl" id="ENSMMOT00000019323.1">
    <property type="protein sequence ID" value="ENSMMOP00000019008.1"/>
    <property type="gene ID" value="ENSMMOG00000014392.1"/>
</dbReference>
<dbReference type="PRINTS" id="PR00365">
    <property type="entry name" value="ENDOTHELIN"/>
</dbReference>
<dbReference type="PANTHER" id="PTHR13874">
    <property type="entry name" value="ENDOTHELIN"/>
    <property type="match status" value="1"/>
</dbReference>
<keyword evidence="4" id="KW-0838">Vasoactive</keyword>
<dbReference type="InterPro" id="IPR001928">
    <property type="entry name" value="Endothln-like_toxin"/>
</dbReference>
<comment type="similarity">
    <text evidence="2">Belongs to the endothelin/sarafotoxin family.</text>
</comment>
<organism evidence="8 9">
    <name type="scientific">Mola mola</name>
    <name type="common">Ocean sunfish</name>
    <name type="synonym">Tetraodon mola</name>
    <dbReference type="NCBI Taxonomy" id="94237"/>
    <lineage>
        <taxon>Eukaryota</taxon>
        <taxon>Metazoa</taxon>
        <taxon>Chordata</taxon>
        <taxon>Craniata</taxon>
        <taxon>Vertebrata</taxon>
        <taxon>Euteleostomi</taxon>
        <taxon>Actinopterygii</taxon>
        <taxon>Neopterygii</taxon>
        <taxon>Teleostei</taxon>
        <taxon>Neoteleostei</taxon>
        <taxon>Acanthomorphata</taxon>
        <taxon>Eupercaria</taxon>
        <taxon>Tetraodontiformes</taxon>
        <taxon>Molidae</taxon>
        <taxon>Mola</taxon>
    </lineage>
</organism>
<dbReference type="AlphaFoldDB" id="A0A3Q3WUH4"/>
<comment type="subcellular location">
    <subcellularLocation>
        <location evidence="1">Secreted</location>
    </subcellularLocation>
</comment>
<dbReference type="GO" id="GO:0019229">
    <property type="term" value="P:regulation of vasoconstriction"/>
    <property type="evidence" value="ECO:0007669"/>
    <property type="project" value="InterPro"/>
</dbReference>
<dbReference type="GO" id="GO:0031708">
    <property type="term" value="F:endothelin B receptor binding"/>
    <property type="evidence" value="ECO:0007669"/>
    <property type="project" value="TreeGrafter"/>
</dbReference>
<sequence>MASLMCKSLTLLIICMALQEGSGLPFAEKQELLSLTPRPRPVRTKRCSCNNWDDKECVYFCHLDIIWINTPSKLLPFGLGSPLSRRRRRSADRCVCLNSADKTCSGFCTESSEHPKTNNGGVLIESASTKRNNLLASFRNVVKSNTVVAKQILSPNKSKMRRRTRR</sequence>
<feature type="signal peptide" evidence="6">
    <location>
        <begin position="1"/>
        <end position="23"/>
    </location>
</feature>
<feature type="domain" description="Endothelin-like toxin" evidence="7">
    <location>
        <begin position="93"/>
        <end position="114"/>
    </location>
</feature>
<keyword evidence="6" id="KW-0732">Signal</keyword>
<keyword evidence="3" id="KW-0964">Secreted</keyword>
<evidence type="ECO:0000256" key="2">
    <source>
        <dbReference type="ARBA" id="ARBA00010959"/>
    </source>
</evidence>
<dbReference type="SMART" id="SM00272">
    <property type="entry name" value="END"/>
    <property type="match status" value="2"/>
</dbReference>
<evidence type="ECO:0000256" key="6">
    <source>
        <dbReference type="SAM" id="SignalP"/>
    </source>
</evidence>
<dbReference type="InterPro" id="IPR020475">
    <property type="entry name" value="Endothelin"/>
</dbReference>
<evidence type="ECO:0000256" key="5">
    <source>
        <dbReference type="ARBA" id="ARBA00023322"/>
    </source>
</evidence>
<evidence type="ECO:0000313" key="9">
    <source>
        <dbReference type="Proteomes" id="UP000261620"/>
    </source>
</evidence>
<dbReference type="PROSITE" id="PS00270">
    <property type="entry name" value="ENDOTHELIN"/>
    <property type="match status" value="2"/>
</dbReference>
<dbReference type="InterPro" id="IPR019764">
    <property type="entry name" value="Endothelin_toxin_CS"/>
</dbReference>
<dbReference type="PANTHER" id="PTHR13874:SF9">
    <property type="entry name" value="ENDOTHELIN-2"/>
    <property type="match status" value="1"/>
</dbReference>
<dbReference type="Proteomes" id="UP000261620">
    <property type="component" value="Unplaced"/>
</dbReference>
<reference evidence="8" key="2">
    <citation type="submission" date="2025-09" db="UniProtKB">
        <authorList>
            <consortium name="Ensembl"/>
        </authorList>
    </citation>
    <scope>IDENTIFICATION</scope>
</reference>
<dbReference type="GO" id="GO:0006874">
    <property type="term" value="P:intracellular calcium ion homeostasis"/>
    <property type="evidence" value="ECO:0007669"/>
    <property type="project" value="TreeGrafter"/>
</dbReference>
<evidence type="ECO:0000256" key="3">
    <source>
        <dbReference type="ARBA" id="ARBA00022525"/>
    </source>
</evidence>
<dbReference type="STRING" id="94237.ENSMMOP00000019008"/>
<feature type="chain" id="PRO_5018764404" description="Endothelin-like toxin domain-containing protein" evidence="6">
    <location>
        <begin position="24"/>
        <end position="166"/>
    </location>
</feature>
<evidence type="ECO:0000256" key="4">
    <source>
        <dbReference type="ARBA" id="ARBA00022858"/>
    </source>
</evidence>
<dbReference type="GO" id="GO:0005615">
    <property type="term" value="C:extracellular space"/>
    <property type="evidence" value="ECO:0007669"/>
    <property type="project" value="TreeGrafter"/>
</dbReference>
<evidence type="ECO:0000259" key="7">
    <source>
        <dbReference type="SMART" id="SM00272"/>
    </source>
</evidence>
<dbReference type="Pfam" id="PF00322">
    <property type="entry name" value="Endothelin"/>
    <property type="match status" value="1"/>
</dbReference>